<evidence type="ECO:0000313" key="2">
    <source>
        <dbReference type="EMBL" id="MBY8883849.1"/>
    </source>
</evidence>
<dbReference type="Gene3D" id="3.40.640.10">
    <property type="entry name" value="Type I PLP-dependent aspartate aminotransferase-like (Major domain)"/>
    <property type="match status" value="1"/>
</dbReference>
<feature type="domain" description="Aminotransferase class V" evidence="1">
    <location>
        <begin position="50"/>
        <end position="288"/>
    </location>
</feature>
<sequence length="351" mass="36022">MDSLRSTEFAAETTYLNTASCGLGPARSTAAVREALDGWSRGDLSSFDPAVTASREAFARIAGVPAERVAIGSAVSAHVGLIASGLPEGAEVLVVEADFSSLVNPFAVRKDLKLRAVPLERVAEEIRPGTALVAVSSVQSADGRVADLAAVRAAASAHGTRTLVDATQSLGWLPLDAGEFDYVVCGAFKWLMCPRGASFLVVGESAAAELTPVFAGWSAGEAPEMSSYGPIAELASSARRFDLSPAYLSYVGAAPSLALVEEIGVEAIGAHDLALAERFRAGLAELGHEPISTGGSPIVATAGLGHLAPALSREGIQLAARAGNLRAAFHLYNSAADVDHLLEAMASVLGS</sequence>
<keyword evidence="3" id="KW-1185">Reference proteome</keyword>
<dbReference type="InterPro" id="IPR015422">
    <property type="entry name" value="PyrdxlP-dep_Trfase_small"/>
</dbReference>
<dbReference type="PANTHER" id="PTHR43586">
    <property type="entry name" value="CYSTEINE DESULFURASE"/>
    <property type="match status" value="1"/>
</dbReference>
<dbReference type="RefSeq" id="WP_222973683.1">
    <property type="nucleotide sequence ID" value="NZ_JAINVZ010000002.1"/>
</dbReference>
<dbReference type="InterPro" id="IPR015421">
    <property type="entry name" value="PyrdxlP-dep_Trfase_major"/>
</dbReference>
<dbReference type="Gene3D" id="3.90.1150.10">
    <property type="entry name" value="Aspartate Aminotransferase, domain 1"/>
    <property type="match status" value="1"/>
</dbReference>
<keyword evidence="2" id="KW-0808">Transferase</keyword>
<accession>A0ABS7QME3</accession>
<gene>
    <name evidence="2" type="ORF">K7472_03210</name>
</gene>
<dbReference type="Pfam" id="PF00266">
    <property type="entry name" value="Aminotran_5"/>
    <property type="match status" value="1"/>
</dbReference>
<name>A0ABS7QME3_9ACTN</name>
<dbReference type="GO" id="GO:0008483">
    <property type="term" value="F:transaminase activity"/>
    <property type="evidence" value="ECO:0007669"/>
    <property type="project" value="UniProtKB-KW"/>
</dbReference>
<reference evidence="2 3" key="1">
    <citation type="submission" date="2021-08" db="EMBL/GenBank/DDBJ databases">
        <title>Streptomyces sp. PTM05 isolated from lichen.</title>
        <authorList>
            <person name="Somphong A."/>
            <person name="Phongsopitanun W."/>
            <person name="Tanasupawat S."/>
        </authorList>
    </citation>
    <scope>NUCLEOTIDE SEQUENCE [LARGE SCALE GENOMIC DNA]</scope>
    <source>
        <strain evidence="2 3">Ptm05</strain>
    </source>
</reference>
<protein>
    <submittedName>
        <fullName evidence="2">Aminotransferase class V-fold PLP-dependent enzyme</fullName>
    </submittedName>
</protein>
<comment type="caution">
    <text evidence="2">The sequence shown here is derived from an EMBL/GenBank/DDBJ whole genome shotgun (WGS) entry which is preliminary data.</text>
</comment>
<dbReference type="Proteomes" id="UP001198565">
    <property type="component" value="Unassembled WGS sequence"/>
</dbReference>
<dbReference type="PANTHER" id="PTHR43586:SF21">
    <property type="entry name" value="PYRIDOXAL PHOSPHATE (PLP)-DEPENDENT ASPARTATE AMINOTRANSFERASE SUPERFAMILY"/>
    <property type="match status" value="1"/>
</dbReference>
<evidence type="ECO:0000259" key="1">
    <source>
        <dbReference type="Pfam" id="PF00266"/>
    </source>
</evidence>
<keyword evidence="2" id="KW-0032">Aminotransferase</keyword>
<evidence type="ECO:0000313" key="3">
    <source>
        <dbReference type="Proteomes" id="UP001198565"/>
    </source>
</evidence>
<dbReference type="EMBL" id="JAINVZ010000002">
    <property type="protein sequence ID" value="MBY8883849.1"/>
    <property type="molecule type" value="Genomic_DNA"/>
</dbReference>
<proteinExistence type="predicted"/>
<dbReference type="InterPro" id="IPR000192">
    <property type="entry name" value="Aminotrans_V_dom"/>
</dbReference>
<dbReference type="SUPFAM" id="SSF53383">
    <property type="entry name" value="PLP-dependent transferases"/>
    <property type="match status" value="1"/>
</dbReference>
<organism evidence="2 3">
    <name type="scientific">Streptantibioticus parmotrematis</name>
    <dbReference type="NCBI Taxonomy" id="2873249"/>
    <lineage>
        <taxon>Bacteria</taxon>
        <taxon>Bacillati</taxon>
        <taxon>Actinomycetota</taxon>
        <taxon>Actinomycetes</taxon>
        <taxon>Kitasatosporales</taxon>
        <taxon>Streptomycetaceae</taxon>
        <taxon>Streptantibioticus</taxon>
    </lineage>
</organism>
<dbReference type="InterPro" id="IPR015424">
    <property type="entry name" value="PyrdxlP-dep_Trfase"/>
</dbReference>